<dbReference type="InterPro" id="IPR029759">
    <property type="entry name" value="GPX_AS"/>
</dbReference>
<dbReference type="PRINTS" id="PR01011">
    <property type="entry name" value="GLUTPROXDASE"/>
</dbReference>
<dbReference type="InterPro" id="IPR013766">
    <property type="entry name" value="Thioredoxin_domain"/>
</dbReference>
<evidence type="ECO:0000313" key="9">
    <source>
        <dbReference type="Proteomes" id="UP000054350"/>
    </source>
</evidence>
<dbReference type="PROSITE" id="PS00460">
    <property type="entry name" value="GLUTATHIONE_PEROXID_1"/>
    <property type="match status" value="1"/>
</dbReference>
<dbReference type="OMA" id="RDYTEMN"/>
<dbReference type="Proteomes" id="UP000054350">
    <property type="component" value="Unassembled WGS sequence"/>
</dbReference>
<keyword evidence="3 5" id="KW-0560">Oxidoreductase</keyword>
<comment type="similarity">
    <text evidence="1 5">Belongs to the glutathione peroxidase family.</text>
</comment>
<keyword evidence="2 5" id="KW-0575">Peroxidase</keyword>
<evidence type="ECO:0000256" key="3">
    <source>
        <dbReference type="ARBA" id="ARBA00023002"/>
    </source>
</evidence>
<evidence type="ECO:0000256" key="2">
    <source>
        <dbReference type="ARBA" id="ARBA00022559"/>
    </source>
</evidence>
<feature type="region of interest" description="Disordered" evidence="6">
    <location>
        <begin position="13"/>
        <end position="34"/>
    </location>
</feature>
<dbReference type="PANTHER" id="PTHR11592:SF78">
    <property type="entry name" value="GLUTATHIONE PEROXIDASE"/>
    <property type="match status" value="1"/>
</dbReference>
<dbReference type="FunFam" id="3.40.30.10:FF:000010">
    <property type="entry name" value="Glutathione peroxidase"/>
    <property type="match status" value="1"/>
</dbReference>
<dbReference type="GO" id="GO:0140824">
    <property type="term" value="F:thioredoxin-dependent peroxiredoxin activity"/>
    <property type="evidence" value="ECO:0007669"/>
    <property type="project" value="UniProtKB-EC"/>
</dbReference>
<dbReference type="VEuPathDB" id="FungiDB:AMAG_04771"/>
<dbReference type="PANTHER" id="PTHR11592">
    <property type="entry name" value="GLUTATHIONE PEROXIDASE"/>
    <property type="match status" value="1"/>
</dbReference>
<dbReference type="PROSITE" id="PS51352">
    <property type="entry name" value="THIOREDOXIN_2"/>
    <property type="match status" value="1"/>
</dbReference>
<dbReference type="EMBL" id="GG745332">
    <property type="protein sequence ID" value="KNE57934.1"/>
    <property type="molecule type" value="Genomic_DNA"/>
</dbReference>
<dbReference type="InterPro" id="IPR000889">
    <property type="entry name" value="Glutathione_peroxidase"/>
</dbReference>
<dbReference type="Pfam" id="PF00255">
    <property type="entry name" value="GSHPx"/>
    <property type="match status" value="1"/>
</dbReference>
<evidence type="ECO:0000313" key="8">
    <source>
        <dbReference type="EMBL" id="KNE57934.1"/>
    </source>
</evidence>
<accession>A0A0L0S6E1</accession>
<dbReference type="AlphaFoldDB" id="A0A0L0S6E1"/>
<dbReference type="CDD" id="cd00340">
    <property type="entry name" value="GSH_Peroxidase"/>
    <property type="match status" value="1"/>
</dbReference>
<name>A0A0L0S6E1_ALLM3</name>
<comment type="catalytic activity">
    <reaction evidence="4">
        <text>a hydroperoxide + [thioredoxin]-dithiol = an alcohol + [thioredoxin]-disulfide + H2O</text>
        <dbReference type="Rhea" id="RHEA:62620"/>
        <dbReference type="Rhea" id="RHEA-COMP:10698"/>
        <dbReference type="Rhea" id="RHEA-COMP:10700"/>
        <dbReference type="ChEBI" id="CHEBI:15377"/>
        <dbReference type="ChEBI" id="CHEBI:29950"/>
        <dbReference type="ChEBI" id="CHEBI:30879"/>
        <dbReference type="ChEBI" id="CHEBI:35924"/>
        <dbReference type="ChEBI" id="CHEBI:50058"/>
        <dbReference type="EC" id="1.11.1.24"/>
    </reaction>
</comment>
<dbReference type="PROSITE" id="PS51355">
    <property type="entry name" value="GLUTATHIONE_PEROXID_3"/>
    <property type="match status" value="1"/>
</dbReference>
<evidence type="ECO:0000256" key="4">
    <source>
        <dbReference type="ARBA" id="ARBA00049091"/>
    </source>
</evidence>
<evidence type="ECO:0000256" key="1">
    <source>
        <dbReference type="ARBA" id="ARBA00006926"/>
    </source>
</evidence>
<proteinExistence type="inferred from homology"/>
<dbReference type="STRING" id="578462.A0A0L0S6E1"/>
<protein>
    <recommendedName>
        <fullName evidence="5">Glutathione peroxidase</fullName>
    </recommendedName>
</protein>
<organism evidence="8 9">
    <name type="scientific">Allomyces macrogynus (strain ATCC 38327)</name>
    <name type="common">Allomyces javanicus var. macrogynus</name>
    <dbReference type="NCBI Taxonomy" id="578462"/>
    <lineage>
        <taxon>Eukaryota</taxon>
        <taxon>Fungi</taxon>
        <taxon>Fungi incertae sedis</taxon>
        <taxon>Blastocladiomycota</taxon>
        <taxon>Blastocladiomycetes</taxon>
        <taxon>Blastocladiales</taxon>
        <taxon>Blastocladiaceae</taxon>
        <taxon>Allomyces</taxon>
    </lineage>
</organism>
<keyword evidence="9" id="KW-1185">Reference proteome</keyword>
<evidence type="ECO:0000256" key="5">
    <source>
        <dbReference type="RuleBase" id="RU000499"/>
    </source>
</evidence>
<sequence length="237" mass="26313">MFLSRVYKRAMASPAPTSSPSAVSSAPSAKPTMTAPEKSTVYSFLTRMLTRLVIVLVAYLAARHLSTSSTAPSVEAGTVAPNFYALSALDAKKNEVAFEQFRGKPVLIVNVASKCGFTPQYDGLEKMYQKYKDQGLEILGFPTDQFKQELATEDDIVSFCRLNYGVSFPIMAKVEVNGDNEHPVYTWLKAQKSGLLGMTRIKWNFEKFLISKEGEVVHRYSSMTTPEQIEKDVEAVL</sequence>
<reference evidence="8 9" key="1">
    <citation type="submission" date="2009-11" db="EMBL/GenBank/DDBJ databases">
        <title>Annotation of Allomyces macrogynus ATCC 38327.</title>
        <authorList>
            <consortium name="The Broad Institute Genome Sequencing Platform"/>
            <person name="Russ C."/>
            <person name="Cuomo C."/>
            <person name="Burger G."/>
            <person name="Gray M.W."/>
            <person name="Holland P.W.H."/>
            <person name="King N."/>
            <person name="Lang F.B.F."/>
            <person name="Roger A.J."/>
            <person name="Ruiz-Trillo I."/>
            <person name="Young S.K."/>
            <person name="Zeng Q."/>
            <person name="Gargeya S."/>
            <person name="Fitzgerald M."/>
            <person name="Haas B."/>
            <person name="Abouelleil A."/>
            <person name="Alvarado L."/>
            <person name="Arachchi H.M."/>
            <person name="Berlin A."/>
            <person name="Chapman S.B."/>
            <person name="Gearin G."/>
            <person name="Goldberg J."/>
            <person name="Griggs A."/>
            <person name="Gujja S."/>
            <person name="Hansen M."/>
            <person name="Heiman D."/>
            <person name="Howarth C."/>
            <person name="Larimer J."/>
            <person name="Lui A."/>
            <person name="MacDonald P.J.P."/>
            <person name="McCowen C."/>
            <person name="Montmayeur A."/>
            <person name="Murphy C."/>
            <person name="Neiman D."/>
            <person name="Pearson M."/>
            <person name="Priest M."/>
            <person name="Roberts A."/>
            <person name="Saif S."/>
            <person name="Shea T."/>
            <person name="Sisk P."/>
            <person name="Stolte C."/>
            <person name="Sykes S."/>
            <person name="Wortman J."/>
            <person name="Nusbaum C."/>
            <person name="Birren B."/>
        </authorList>
    </citation>
    <scope>NUCLEOTIDE SEQUENCE [LARGE SCALE GENOMIC DNA]</scope>
    <source>
        <strain evidence="8 9">ATCC 38327</strain>
    </source>
</reference>
<feature type="compositionally biased region" description="Low complexity" evidence="6">
    <location>
        <begin position="13"/>
        <end position="31"/>
    </location>
</feature>
<dbReference type="GO" id="GO:0034599">
    <property type="term" value="P:cellular response to oxidative stress"/>
    <property type="evidence" value="ECO:0007669"/>
    <property type="project" value="TreeGrafter"/>
</dbReference>
<feature type="domain" description="Thioredoxin" evidence="7">
    <location>
        <begin position="74"/>
        <end position="237"/>
    </location>
</feature>
<dbReference type="InterPro" id="IPR036249">
    <property type="entry name" value="Thioredoxin-like_sf"/>
</dbReference>
<gene>
    <name evidence="8" type="ORF">AMAG_04771</name>
</gene>
<evidence type="ECO:0000256" key="6">
    <source>
        <dbReference type="SAM" id="MobiDB-lite"/>
    </source>
</evidence>
<dbReference type="eggNOG" id="KOG1651">
    <property type="taxonomic scope" value="Eukaryota"/>
</dbReference>
<reference evidence="9" key="2">
    <citation type="submission" date="2009-11" db="EMBL/GenBank/DDBJ databases">
        <title>The Genome Sequence of Allomyces macrogynus strain ATCC 38327.</title>
        <authorList>
            <consortium name="The Broad Institute Genome Sequencing Platform"/>
            <person name="Russ C."/>
            <person name="Cuomo C."/>
            <person name="Shea T."/>
            <person name="Young S.K."/>
            <person name="Zeng Q."/>
            <person name="Koehrsen M."/>
            <person name="Haas B."/>
            <person name="Borodovsky M."/>
            <person name="Guigo R."/>
            <person name="Alvarado L."/>
            <person name="Berlin A."/>
            <person name="Borenstein D."/>
            <person name="Chen Z."/>
            <person name="Engels R."/>
            <person name="Freedman E."/>
            <person name="Gellesch M."/>
            <person name="Goldberg J."/>
            <person name="Griggs A."/>
            <person name="Gujja S."/>
            <person name="Heiman D."/>
            <person name="Hepburn T."/>
            <person name="Howarth C."/>
            <person name="Jen D."/>
            <person name="Larson L."/>
            <person name="Lewis B."/>
            <person name="Mehta T."/>
            <person name="Park D."/>
            <person name="Pearson M."/>
            <person name="Roberts A."/>
            <person name="Saif S."/>
            <person name="Shenoy N."/>
            <person name="Sisk P."/>
            <person name="Stolte C."/>
            <person name="Sykes S."/>
            <person name="Walk T."/>
            <person name="White J."/>
            <person name="Yandava C."/>
            <person name="Burger G."/>
            <person name="Gray M.W."/>
            <person name="Holland P.W.H."/>
            <person name="King N."/>
            <person name="Lang F.B.F."/>
            <person name="Roger A.J."/>
            <person name="Ruiz-Trillo I."/>
            <person name="Lander E."/>
            <person name="Nusbaum C."/>
        </authorList>
    </citation>
    <scope>NUCLEOTIDE SEQUENCE [LARGE SCALE GENOMIC DNA]</scope>
    <source>
        <strain evidence="9">ATCC 38327</strain>
    </source>
</reference>
<dbReference type="SUPFAM" id="SSF52833">
    <property type="entry name" value="Thioredoxin-like"/>
    <property type="match status" value="1"/>
</dbReference>
<evidence type="ECO:0000259" key="7">
    <source>
        <dbReference type="PROSITE" id="PS51352"/>
    </source>
</evidence>
<dbReference type="Gene3D" id="3.40.30.10">
    <property type="entry name" value="Glutaredoxin"/>
    <property type="match status" value="1"/>
</dbReference>
<dbReference type="OrthoDB" id="446890at2759"/>